<evidence type="ECO:0000256" key="1">
    <source>
        <dbReference type="SAM" id="SignalP"/>
    </source>
</evidence>
<evidence type="ECO:0000313" key="2">
    <source>
        <dbReference type="EMBL" id="VDP81708.1"/>
    </source>
</evidence>
<dbReference type="Proteomes" id="UP000272942">
    <property type="component" value="Unassembled WGS sequence"/>
</dbReference>
<accession>A0A183AL32</accession>
<feature type="chain" id="PRO_5043138091" evidence="1">
    <location>
        <begin position="25"/>
        <end position="100"/>
    </location>
</feature>
<dbReference type="AlphaFoldDB" id="A0A183AL32"/>
<gene>
    <name evidence="2" type="ORF">ECPE_LOCUS7667</name>
</gene>
<keyword evidence="1" id="KW-0732">Signal</keyword>
<proteinExistence type="predicted"/>
<protein>
    <submittedName>
        <fullName evidence="4">Transmembrane protein</fullName>
    </submittedName>
</protein>
<feature type="signal peptide" evidence="1">
    <location>
        <begin position="1"/>
        <end position="24"/>
    </location>
</feature>
<evidence type="ECO:0000313" key="4">
    <source>
        <dbReference type="WBParaSite" id="ECPE_0000768301-mRNA-1"/>
    </source>
</evidence>
<dbReference type="WBParaSite" id="ECPE_0000768301-mRNA-1">
    <property type="protein sequence ID" value="ECPE_0000768301-mRNA-1"/>
    <property type="gene ID" value="ECPE_0000768301"/>
</dbReference>
<evidence type="ECO:0000313" key="3">
    <source>
        <dbReference type="Proteomes" id="UP000272942"/>
    </source>
</evidence>
<reference evidence="4" key="1">
    <citation type="submission" date="2016-06" db="UniProtKB">
        <authorList>
            <consortium name="WormBaseParasite"/>
        </authorList>
    </citation>
    <scope>IDENTIFICATION</scope>
</reference>
<reference evidence="2 3" key="2">
    <citation type="submission" date="2018-11" db="EMBL/GenBank/DDBJ databases">
        <authorList>
            <consortium name="Pathogen Informatics"/>
        </authorList>
    </citation>
    <scope>NUCLEOTIDE SEQUENCE [LARGE SCALE GENOMIC DNA]</scope>
    <source>
        <strain evidence="2 3">Egypt</strain>
    </source>
</reference>
<dbReference type="EMBL" id="UZAN01044906">
    <property type="protein sequence ID" value="VDP81708.1"/>
    <property type="molecule type" value="Genomic_DNA"/>
</dbReference>
<organism evidence="4">
    <name type="scientific">Echinostoma caproni</name>
    <dbReference type="NCBI Taxonomy" id="27848"/>
    <lineage>
        <taxon>Eukaryota</taxon>
        <taxon>Metazoa</taxon>
        <taxon>Spiralia</taxon>
        <taxon>Lophotrochozoa</taxon>
        <taxon>Platyhelminthes</taxon>
        <taxon>Trematoda</taxon>
        <taxon>Digenea</taxon>
        <taxon>Plagiorchiida</taxon>
        <taxon>Echinostomata</taxon>
        <taxon>Echinostomatoidea</taxon>
        <taxon>Echinostomatidae</taxon>
        <taxon>Echinostoma</taxon>
    </lineage>
</organism>
<sequence>MGSLLSSILATILMNMIEVRQNEAIQRMSFYKWNVNIALNTYNQSGHMAVLPNELSAVHRKVKPMCENAKAGISGPSCLNCIQASERFGFVYDVIAADKV</sequence>
<name>A0A183AL32_9TREM</name>
<keyword evidence="3" id="KW-1185">Reference proteome</keyword>